<evidence type="ECO:0000313" key="4">
    <source>
        <dbReference type="EMBL" id="GGP06191.1"/>
    </source>
</evidence>
<gene>
    <name evidence="4" type="ORF">GCM10012278_28610</name>
</gene>
<protein>
    <recommendedName>
        <fullName evidence="6">Hydantoinase/oxoprolinase family protein</fullName>
    </recommendedName>
</protein>
<dbReference type="EMBL" id="BMNK01000004">
    <property type="protein sequence ID" value="GGP06191.1"/>
    <property type="molecule type" value="Genomic_DNA"/>
</dbReference>
<feature type="domain" description="Hydantoinase A/oxoprolinase" evidence="2">
    <location>
        <begin position="191"/>
        <end position="324"/>
    </location>
</feature>
<dbReference type="InterPro" id="IPR045079">
    <property type="entry name" value="Oxoprolinase-like"/>
</dbReference>
<feature type="compositionally biased region" description="Basic and acidic residues" evidence="1">
    <location>
        <begin position="344"/>
        <end position="377"/>
    </location>
</feature>
<evidence type="ECO:0000259" key="2">
    <source>
        <dbReference type="Pfam" id="PF01968"/>
    </source>
</evidence>
<feature type="region of interest" description="Disordered" evidence="1">
    <location>
        <begin position="327"/>
        <end position="416"/>
    </location>
</feature>
<comment type="caution">
    <text evidence="4">The sequence shown here is derived from an EMBL/GenBank/DDBJ whole genome shotgun (WGS) entry which is preliminary data.</text>
</comment>
<name>A0A918A3R5_9ACTN</name>
<dbReference type="GO" id="GO:0016787">
    <property type="term" value="F:hydrolase activity"/>
    <property type="evidence" value="ECO:0007669"/>
    <property type="project" value="InterPro"/>
</dbReference>
<dbReference type="PANTHER" id="PTHR11365">
    <property type="entry name" value="5-OXOPROLINASE RELATED"/>
    <property type="match status" value="1"/>
</dbReference>
<proteinExistence type="predicted"/>
<dbReference type="Proteomes" id="UP000660745">
    <property type="component" value="Unassembled WGS sequence"/>
</dbReference>
<dbReference type="RefSeq" id="WP_225277344.1">
    <property type="nucleotide sequence ID" value="NZ_BMNK01000004.1"/>
</dbReference>
<reference evidence="4" key="2">
    <citation type="submission" date="2020-09" db="EMBL/GenBank/DDBJ databases">
        <authorList>
            <person name="Sun Q."/>
            <person name="Zhou Y."/>
        </authorList>
    </citation>
    <scope>NUCLEOTIDE SEQUENCE</scope>
    <source>
        <strain evidence="4">CGMCC 4.7430</strain>
    </source>
</reference>
<dbReference type="AlphaFoldDB" id="A0A918A3R5"/>
<accession>A0A918A3R5</accession>
<dbReference type="InterPro" id="IPR008040">
    <property type="entry name" value="Hydant_A_N"/>
</dbReference>
<dbReference type="Gene3D" id="3.30.420.40">
    <property type="match status" value="1"/>
</dbReference>
<evidence type="ECO:0000256" key="1">
    <source>
        <dbReference type="SAM" id="MobiDB-lite"/>
    </source>
</evidence>
<evidence type="ECO:0008006" key="6">
    <source>
        <dbReference type="Google" id="ProtNLM"/>
    </source>
</evidence>
<organism evidence="4 5">
    <name type="scientific">Nonomuraea glycinis</name>
    <dbReference type="NCBI Taxonomy" id="2047744"/>
    <lineage>
        <taxon>Bacteria</taxon>
        <taxon>Bacillati</taxon>
        <taxon>Actinomycetota</taxon>
        <taxon>Actinomycetes</taxon>
        <taxon>Streptosporangiales</taxon>
        <taxon>Streptosporangiaceae</taxon>
        <taxon>Nonomuraea</taxon>
    </lineage>
</organism>
<sequence>MRVGIDVGGTHTDAVLMDQTTVVAEIKTATTHDVTGGVVTALRRLLAAGRVDRARITAVMIGTTHFTNALVTGRGLAPTAVVRLALPATAALPPLVDWPHRLLTAIRPSVHLCDGGHEFDGRPISPLNPEQLKRVAAAIEASGIRSVAVSSVFSPVNTELEEQAAAILRAELPYLHISLSHQIGRVGLVERENATVVNACLRDLADDIVEAFEQALRTVGVAAPLFLSQNDGTLMDADHCRRYPVATFASGPTNSMRGAAFLADRADCAVVDIGGTTTDVGVLTGGYPRAATGEVDIGGVRTNFRMPDVLSIGLGGGSHVTHALGYRPGTEYGPNRRQGWCGDGRGEADRHGGADSRGEADRNGGADRRGGRDRHGGSDGYGGSGRQGGRDRHGGSDGYGGSGRQGGAGRQASRDGLAVGPQSVGYQLTEQALVFGGSVLTATDLAVAAGLADIGDPALVRHLDPDLVRRGIDWMAARVADLVERMRVSAAPLPVIIVGGGSVLMPAELPGIPSVHRPEHHAVANAIGAAIGQIGGDVDRLFAITATHTREDVLDQARTEAVERAVAAGAARDTVDVVEIDEVHVGYLPGNAVRVRVKAVGDLDLARHSRTEEEPQWVTP</sequence>
<dbReference type="InterPro" id="IPR043129">
    <property type="entry name" value="ATPase_NBD"/>
</dbReference>
<dbReference type="SUPFAM" id="SSF53067">
    <property type="entry name" value="Actin-like ATPase domain"/>
    <property type="match status" value="2"/>
</dbReference>
<feature type="compositionally biased region" description="Gly residues" evidence="1">
    <location>
        <begin position="378"/>
        <end position="387"/>
    </location>
</feature>
<dbReference type="Pfam" id="PF01968">
    <property type="entry name" value="Hydantoinase_A"/>
    <property type="match status" value="1"/>
</dbReference>
<evidence type="ECO:0000313" key="5">
    <source>
        <dbReference type="Proteomes" id="UP000660745"/>
    </source>
</evidence>
<evidence type="ECO:0000259" key="3">
    <source>
        <dbReference type="Pfam" id="PF05378"/>
    </source>
</evidence>
<keyword evidence="5" id="KW-1185">Reference proteome</keyword>
<dbReference type="InterPro" id="IPR002821">
    <property type="entry name" value="Hydantoinase_A"/>
</dbReference>
<feature type="compositionally biased region" description="Gly residues" evidence="1">
    <location>
        <begin position="396"/>
        <end position="409"/>
    </location>
</feature>
<dbReference type="Pfam" id="PF05378">
    <property type="entry name" value="Hydant_A_N"/>
    <property type="match status" value="1"/>
</dbReference>
<dbReference type="PANTHER" id="PTHR11365:SF10">
    <property type="entry name" value="HYDANTOINASE_OXOPROLINASE"/>
    <property type="match status" value="1"/>
</dbReference>
<feature type="domain" description="Hydantoinase/oxoprolinase N-terminal" evidence="3">
    <location>
        <begin position="2"/>
        <end position="171"/>
    </location>
</feature>
<reference evidence="4" key="1">
    <citation type="journal article" date="2014" name="Int. J. Syst. Evol. Microbiol.">
        <title>Complete genome sequence of Corynebacterium casei LMG S-19264T (=DSM 44701T), isolated from a smear-ripened cheese.</title>
        <authorList>
            <consortium name="US DOE Joint Genome Institute (JGI-PGF)"/>
            <person name="Walter F."/>
            <person name="Albersmeier A."/>
            <person name="Kalinowski J."/>
            <person name="Ruckert C."/>
        </authorList>
    </citation>
    <scope>NUCLEOTIDE SEQUENCE</scope>
    <source>
        <strain evidence="4">CGMCC 4.7430</strain>
    </source>
</reference>